<reference evidence="2" key="1">
    <citation type="submission" date="2016-11" db="UniProtKB">
        <authorList>
            <consortium name="WormBaseParasite"/>
        </authorList>
    </citation>
    <scope>IDENTIFICATION</scope>
    <source>
        <strain evidence="2">pt0022</strain>
    </source>
</reference>
<dbReference type="WBParaSite" id="maker-PairedContig_1194-snap-gene-0.3-mRNA-1">
    <property type="protein sequence ID" value="maker-PairedContig_1194-snap-gene-0.3-mRNA-1"/>
    <property type="gene ID" value="maker-PairedContig_1194-snap-gene-0.3"/>
</dbReference>
<sequence>MGGLLAYTRKQKRKSRMDEARAARRRARYQLRRTFLPMTTSNTEFFYRMAFDDVERRISERKNYILSCHLREGRVGNVNDFCTCGHCRPVAHIPVYAYCCHEVENGLKGNCAHAERLIQKMNNLECITEHVSFASICLDTEVLNMLAEHPGVCPSWLGNILTFTNREYRYLAYRSFSYWIHGSESKGNRMDPPLCVLNKIVEVSFLSKFIYVERYPFNEKISAGYPGLFTLFGSYFFEEYEEGDDMWNYIDLQHSH</sequence>
<evidence type="ECO:0000256" key="1">
    <source>
        <dbReference type="SAM" id="MobiDB-lite"/>
    </source>
</evidence>
<proteinExistence type="predicted"/>
<dbReference type="PANTHER" id="PTHR36981">
    <property type="entry name" value="ZGC:195170"/>
    <property type="match status" value="1"/>
</dbReference>
<organism evidence="2">
    <name type="scientific">Wuchereria bancrofti</name>
    <dbReference type="NCBI Taxonomy" id="6293"/>
    <lineage>
        <taxon>Eukaryota</taxon>
        <taxon>Metazoa</taxon>
        <taxon>Ecdysozoa</taxon>
        <taxon>Nematoda</taxon>
        <taxon>Chromadorea</taxon>
        <taxon>Rhabditida</taxon>
        <taxon>Spirurina</taxon>
        <taxon>Spiruromorpha</taxon>
        <taxon>Filarioidea</taxon>
        <taxon>Onchocercidae</taxon>
        <taxon>Wuchereria</taxon>
    </lineage>
</organism>
<feature type="region of interest" description="Disordered" evidence="1">
    <location>
        <begin position="1"/>
        <end position="21"/>
    </location>
</feature>
<name>A0A1I8EA11_WUCBA</name>
<dbReference type="PANTHER" id="PTHR36981:SF1">
    <property type="entry name" value="P2X PURINORECEPTOR 7 INTRACELLULAR DOMAIN-CONTAINING PROTEIN"/>
    <property type="match status" value="1"/>
</dbReference>
<accession>A0A1I8EA11</accession>
<dbReference type="AlphaFoldDB" id="A0A1I8EA11"/>
<evidence type="ECO:0000313" key="2">
    <source>
        <dbReference type="WBParaSite" id="maker-PairedContig_1194-snap-gene-0.3-mRNA-1"/>
    </source>
</evidence>
<protein>
    <submittedName>
        <fullName evidence="2">Uncharacterized protein</fullName>
    </submittedName>
</protein>